<dbReference type="InterPro" id="IPR038782">
    <property type="entry name" value="C3orf22"/>
</dbReference>
<name>A0A8U0TCR9_MUSPF</name>
<organism evidence="2 3">
    <name type="scientific">Mustela putorius furo</name>
    <name type="common">European domestic ferret</name>
    <name type="synonym">Mustela furo</name>
    <dbReference type="NCBI Taxonomy" id="9669"/>
    <lineage>
        <taxon>Eukaryota</taxon>
        <taxon>Metazoa</taxon>
        <taxon>Chordata</taxon>
        <taxon>Craniata</taxon>
        <taxon>Vertebrata</taxon>
        <taxon>Euteleostomi</taxon>
        <taxon>Mammalia</taxon>
        <taxon>Eutheria</taxon>
        <taxon>Laurasiatheria</taxon>
        <taxon>Carnivora</taxon>
        <taxon>Caniformia</taxon>
        <taxon>Musteloidea</taxon>
        <taxon>Mustelidae</taxon>
        <taxon>Mustelinae</taxon>
        <taxon>Mustela</taxon>
    </lineage>
</organism>
<protein>
    <submittedName>
        <fullName evidence="3">Uncharacterized protein C3orf22 homolog isoform X1</fullName>
    </submittedName>
</protein>
<reference evidence="3" key="1">
    <citation type="submission" date="2025-08" db="UniProtKB">
        <authorList>
            <consortium name="RefSeq"/>
        </authorList>
    </citation>
    <scope>IDENTIFICATION</scope>
    <source>
        <tissue evidence="3">Brain</tissue>
    </source>
</reference>
<feature type="region of interest" description="Disordered" evidence="1">
    <location>
        <begin position="115"/>
        <end position="150"/>
    </location>
</feature>
<gene>
    <name evidence="3" type="primary">CUNH3orf22</name>
</gene>
<dbReference type="OrthoDB" id="9630190at2759"/>
<dbReference type="AlphaFoldDB" id="A0A8U0TCR9"/>
<accession>A0A8U0TCR9</accession>
<sequence>MNSKDPKKCPQCKKSRNKAQEEFARKFPYRFSWLTEPTTEFLQPWEVTKMSTSLRDQLPLQKTLVPTRSIPVRGMGSAASPGSAGDRSDYTHRPRLSAGACRGGTVMGRALLEDDTEPRTGGQTEAVGNVSGSSGGRGAPRPTRAQHRWEPIPPLGGTGLGPQMLHHCPACTLHHHRHLRANFGNSS</sequence>
<evidence type="ECO:0000313" key="2">
    <source>
        <dbReference type="Proteomes" id="UP000000715"/>
    </source>
</evidence>
<evidence type="ECO:0000256" key="1">
    <source>
        <dbReference type="SAM" id="MobiDB-lite"/>
    </source>
</evidence>
<feature type="region of interest" description="Disordered" evidence="1">
    <location>
        <begin position="71"/>
        <end position="101"/>
    </location>
</feature>
<proteinExistence type="predicted"/>
<dbReference type="GeneID" id="101670965"/>
<feature type="compositionally biased region" description="Low complexity" evidence="1">
    <location>
        <begin position="76"/>
        <end position="85"/>
    </location>
</feature>
<dbReference type="CTD" id="107195629"/>
<dbReference type="Proteomes" id="UP000000715">
    <property type="component" value="Unplaced"/>
</dbReference>
<dbReference type="RefSeq" id="XP_012908109.2">
    <property type="nucleotide sequence ID" value="XM_013052655.2"/>
</dbReference>
<dbReference type="PANTHER" id="PTHR37875:SF1">
    <property type="entry name" value="CHROMOSOME 3 OPEN READING FRAME 22"/>
    <property type="match status" value="1"/>
</dbReference>
<evidence type="ECO:0000313" key="3">
    <source>
        <dbReference type="RefSeq" id="XP_012908109.2"/>
    </source>
</evidence>
<keyword evidence="2" id="KW-1185">Reference proteome</keyword>
<dbReference type="PANTHER" id="PTHR37875">
    <property type="entry name" value="HYPOTHETICAL PROTEIN LOC685964"/>
    <property type="match status" value="1"/>
</dbReference>